<sequence length="109" mass="12066">MGGGAEFTRHIFLCADQTKPKCCPKKVGLESWDHLKKRLAELGLDRSGGVMRTKANCLRLCVAGPLAVVYPDGVWYHSCKPEVLDRIIDEHLIGGVPVEEYRLTVEGES</sequence>
<dbReference type="STRING" id="1348774.AB433_16560"/>
<dbReference type="AlphaFoldDB" id="A0A0G3XMQ0"/>
<dbReference type="CDD" id="cd02980">
    <property type="entry name" value="TRX_Fd_family"/>
    <property type="match status" value="1"/>
</dbReference>
<evidence type="ECO:0000313" key="1">
    <source>
        <dbReference type="EMBL" id="AKM11944.1"/>
    </source>
</evidence>
<name>A0A0G3XMQ0_9SPHN</name>
<dbReference type="SUPFAM" id="SSF52833">
    <property type="entry name" value="Thioredoxin-like"/>
    <property type="match status" value="1"/>
</dbReference>
<dbReference type="InterPro" id="IPR036249">
    <property type="entry name" value="Thioredoxin-like_sf"/>
</dbReference>
<proteinExistence type="predicted"/>
<dbReference type="OrthoDB" id="9800597at2"/>
<dbReference type="PATRIC" id="fig|1348774.3.peg.3477"/>
<dbReference type="KEGG" id="cna:AB433_16560"/>
<organism evidence="1 2">
    <name type="scientific">Croceicoccus naphthovorans</name>
    <dbReference type="NCBI Taxonomy" id="1348774"/>
    <lineage>
        <taxon>Bacteria</taxon>
        <taxon>Pseudomonadati</taxon>
        <taxon>Pseudomonadota</taxon>
        <taxon>Alphaproteobacteria</taxon>
        <taxon>Sphingomonadales</taxon>
        <taxon>Erythrobacteraceae</taxon>
        <taxon>Croceicoccus</taxon>
    </lineage>
</organism>
<protein>
    <submittedName>
        <fullName evidence="1">Ferredoxin</fullName>
    </submittedName>
</protein>
<gene>
    <name evidence="1" type="ORF">AB433_16560</name>
</gene>
<accession>A0A0G3XMQ0</accession>
<dbReference type="Proteomes" id="UP000035287">
    <property type="component" value="Chromosome"/>
</dbReference>
<dbReference type="EMBL" id="CP011770">
    <property type="protein sequence ID" value="AKM11944.1"/>
    <property type="molecule type" value="Genomic_DNA"/>
</dbReference>
<dbReference type="Gene3D" id="3.40.30.10">
    <property type="entry name" value="Glutaredoxin"/>
    <property type="match status" value="1"/>
</dbReference>
<reference evidence="1 2" key="1">
    <citation type="submission" date="2015-06" db="EMBL/GenBank/DDBJ databases">
        <authorList>
            <person name="Zeng Y."/>
            <person name="Huang Y."/>
        </authorList>
    </citation>
    <scope>NUCLEOTIDE SEQUENCE [LARGE SCALE GENOMIC DNA]</scope>
    <source>
        <strain evidence="1 2">PQ-2</strain>
    </source>
</reference>
<evidence type="ECO:0000313" key="2">
    <source>
        <dbReference type="Proteomes" id="UP000035287"/>
    </source>
</evidence>
<keyword evidence="2" id="KW-1185">Reference proteome</keyword>